<comment type="function">
    <text evidence="5">Catalyzes the reduction of dTDP-6-deoxy-L-lyxo-4-hexulose to yield dTDP-L-rhamnose.</text>
</comment>
<dbReference type="CDD" id="cd00438">
    <property type="entry name" value="cupin_RmlC"/>
    <property type="match status" value="1"/>
</dbReference>
<evidence type="ECO:0000313" key="7">
    <source>
        <dbReference type="EMBL" id="MBO1805562.1"/>
    </source>
</evidence>
<evidence type="ECO:0000313" key="8">
    <source>
        <dbReference type="Proteomes" id="UP000664398"/>
    </source>
</evidence>
<organism evidence="7 8">
    <name type="scientific">Leucobacter ruminantium</name>
    <dbReference type="NCBI Taxonomy" id="1289170"/>
    <lineage>
        <taxon>Bacteria</taxon>
        <taxon>Bacillati</taxon>
        <taxon>Actinomycetota</taxon>
        <taxon>Actinomycetes</taxon>
        <taxon>Micrococcales</taxon>
        <taxon>Microbacteriaceae</taxon>
        <taxon>Leucobacter</taxon>
    </lineage>
</organism>
<accession>A0A939M011</accession>
<dbReference type="EC" id="1.1.1.133" evidence="5"/>
<comment type="pathway">
    <text evidence="5">Carbohydrate biosynthesis; dTDP-L-rhamnose biosynthesis.</text>
</comment>
<gene>
    <name evidence="7" type="ORF">J4H91_09555</name>
</gene>
<evidence type="ECO:0000256" key="2">
    <source>
        <dbReference type="ARBA" id="ARBA00010944"/>
    </source>
</evidence>
<keyword evidence="5" id="KW-0521">NADP</keyword>
<dbReference type="Pfam" id="PF04321">
    <property type="entry name" value="RmlD_sub_bind"/>
    <property type="match status" value="1"/>
</dbReference>
<feature type="active site" description="Proton donor" evidence="3">
    <location>
        <position position="131"/>
    </location>
</feature>
<evidence type="ECO:0000256" key="3">
    <source>
        <dbReference type="PIRSR" id="PIRSR600888-1"/>
    </source>
</evidence>
<dbReference type="SUPFAM" id="SSF51735">
    <property type="entry name" value="NAD(P)-binding Rossmann-fold domains"/>
    <property type="match status" value="1"/>
</dbReference>
<dbReference type="RefSeq" id="WP_208046038.1">
    <property type="nucleotide sequence ID" value="NZ_JAGDYL010000015.1"/>
</dbReference>
<dbReference type="Gene3D" id="3.90.25.10">
    <property type="entry name" value="UDP-galactose 4-epimerase, domain 1"/>
    <property type="match status" value="1"/>
</dbReference>
<dbReference type="GO" id="GO:0008831">
    <property type="term" value="F:dTDP-4-dehydrorhamnose reductase activity"/>
    <property type="evidence" value="ECO:0007669"/>
    <property type="project" value="UniProtKB-EC"/>
</dbReference>
<evidence type="ECO:0000256" key="4">
    <source>
        <dbReference type="PIRSR" id="PIRSR600888-3"/>
    </source>
</evidence>
<keyword evidence="8" id="KW-1185">Reference proteome</keyword>
<feature type="site" description="Participates in a stacking interaction with the thymidine ring of dTDP-4-oxo-6-deoxyglucose" evidence="4">
    <location>
        <position position="137"/>
    </location>
</feature>
<dbReference type="InterPro" id="IPR029903">
    <property type="entry name" value="RmlD-like-bd"/>
</dbReference>
<dbReference type="Gene3D" id="2.60.120.10">
    <property type="entry name" value="Jelly Rolls"/>
    <property type="match status" value="1"/>
</dbReference>
<comment type="similarity">
    <text evidence="2 5">Belongs to the dTDP-4-dehydrorhamnose reductase family.</text>
</comment>
<dbReference type="Pfam" id="PF00908">
    <property type="entry name" value="dTDP_sugar_isom"/>
    <property type="match status" value="1"/>
</dbReference>
<dbReference type="PANTHER" id="PTHR10491:SF4">
    <property type="entry name" value="METHIONINE ADENOSYLTRANSFERASE 2 SUBUNIT BETA"/>
    <property type="match status" value="1"/>
</dbReference>
<dbReference type="GO" id="GO:0005829">
    <property type="term" value="C:cytosol"/>
    <property type="evidence" value="ECO:0007669"/>
    <property type="project" value="TreeGrafter"/>
</dbReference>
<dbReference type="GO" id="GO:0019305">
    <property type="term" value="P:dTDP-rhamnose biosynthetic process"/>
    <property type="evidence" value="ECO:0007669"/>
    <property type="project" value="TreeGrafter"/>
</dbReference>
<dbReference type="Proteomes" id="UP000664398">
    <property type="component" value="Unassembled WGS sequence"/>
</dbReference>
<keyword evidence="5" id="KW-0560">Oxidoreductase</keyword>
<sequence>MAAKQLSLRETTIPGLVLLDLPVHGDNRGWFKENWQREKMVALGLPDFGPVQNNISFNDKTGATRGIHAEPWDKYVSVATGKIFGAWVDLREGPSFGNVFTAELDPSTAIFVPRGVGNSYQTLEDDTAYVYLVNDHWSAEAQGEYTFLNLEDETAAIEWPIPLDQAERSEKDLAHPRLADVVPMKPKRTLVLGANGQLGRALRQIMPGAEFAGRDRIDLASDDPFAGVRWADYDTVVNAAAYTQVDEAETETGRIDAWAANVTGVAALARTATEHGLTVVHVSSDYVFDGTKRLYAEDAAFAPLGVYGQTKAAGDAIIATVPRHYIVRTSWVIGDGNNFVRTMASLAERGIDPAVVNDQIGRLSFTEDIAAGIAHLLRARPAYGVYNLTNEGAAMSWADIAKLVYAGTGHDAERVSGVSTEEYFAGKSVAPRPLNSTLALDKIEATGFTPREAREALEAYLGGL</sequence>
<feature type="active site" description="Proton acceptor" evidence="3">
    <location>
        <position position="68"/>
    </location>
</feature>
<dbReference type="InterPro" id="IPR005913">
    <property type="entry name" value="dTDP_dehydrorham_reduct"/>
</dbReference>
<protein>
    <recommendedName>
        <fullName evidence="5">dTDP-4-dehydrorhamnose reductase</fullName>
        <ecNumber evidence="5">1.1.1.133</ecNumber>
    </recommendedName>
</protein>
<dbReference type="InterPro" id="IPR014710">
    <property type="entry name" value="RmlC-like_jellyroll"/>
</dbReference>
<dbReference type="EMBL" id="JAGDYL010000015">
    <property type="protein sequence ID" value="MBO1805562.1"/>
    <property type="molecule type" value="Genomic_DNA"/>
</dbReference>
<comment type="caution">
    <text evidence="7">The sequence shown here is derived from an EMBL/GenBank/DDBJ whole genome shotgun (WGS) entry which is preliminary data.</text>
</comment>
<feature type="domain" description="RmlD-like substrate binding" evidence="6">
    <location>
        <begin position="188"/>
        <end position="461"/>
    </location>
</feature>
<comment type="similarity">
    <text evidence="1">Belongs to the dTDP-4-dehydrorhamnose 3,5-epimerase family.</text>
</comment>
<dbReference type="InterPro" id="IPR000888">
    <property type="entry name" value="RmlC-like"/>
</dbReference>
<evidence type="ECO:0000256" key="1">
    <source>
        <dbReference type="ARBA" id="ARBA00010154"/>
    </source>
</evidence>
<dbReference type="SUPFAM" id="SSF51182">
    <property type="entry name" value="RmlC-like cupins"/>
    <property type="match status" value="1"/>
</dbReference>
<dbReference type="Gene3D" id="3.40.50.720">
    <property type="entry name" value="NAD(P)-binding Rossmann-like Domain"/>
    <property type="match status" value="1"/>
</dbReference>
<proteinExistence type="inferred from homology"/>
<name>A0A939M011_9MICO</name>
<dbReference type="InterPro" id="IPR036291">
    <property type="entry name" value="NAD(P)-bd_dom_sf"/>
</dbReference>
<dbReference type="AlphaFoldDB" id="A0A939M011"/>
<evidence type="ECO:0000256" key="5">
    <source>
        <dbReference type="RuleBase" id="RU364082"/>
    </source>
</evidence>
<reference evidence="7" key="1">
    <citation type="submission" date="2021-03" db="EMBL/GenBank/DDBJ databases">
        <title>Leucobacter chromiisoli sp. nov., isolated from chromium-containing soil of chemical plant.</title>
        <authorList>
            <person name="Xu Z."/>
        </authorList>
    </citation>
    <scope>NUCLEOTIDE SEQUENCE</scope>
    <source>
        <strain evidence="7">A2</strain>
    </source>
</reference>
<evidence type="ECO:0000259" key="6">
    <source>
        <dbReference type="Pfam" id="PF04321"/>
    </source>
</evidence>
<dbReference type="CDD" id="cd05254">
    <property type="entry name" value="dTDP_HR_like_SDR_e"/>
    <property type="match status" value="1"/>
</dbReference>
<dbReference type="InterPro" id="IPR011051">
    <property type="entry name" value="RmlC_Cupin_sf"/>
</dbReference>
<dbReference type="GO" id="GO:0008830">
    <property type="term" value="F:dTDP-4-dehydrorhamnose 3,5-epimerase activity"/>
    <property type="evidence" value="ECO:0007669"/>
    <property type="project" value="InterPro"/>
</dbReference>
<dbReference type="PANTHER" id="PTHR10491">
    <property type="entry name" value="DTDP-4-DEHYDRORHAMNOSE REDUCTASE"/>
    <property type="match status" value="1"/>
</dbReference>